<dbReference type="Gene3D" id="3.40.50.300">
    <property type="entry name" value="P-loop containing nucleotide triphosphate hydrolases"/>
    <property type="match status" value="1"/>
</dbReference>
<evidence type="ECO:0000313" key="1">
    <source>
        <dbReference type="EMBL" id="NYH88679.1"/>
    </source>
</evidence>
<protein>
    <submittedName>
        <fullName evidence="1">Uncharacterized protein</fullName>
    </submittedName>
</protein>
<gene>
    <name evidence="1" type="ORF">F4554_001317</name>
</gene>
<comment type="caution">
    <text evidence="1">The sequence shown here is derived from an EMBL/GenBank/DDBJ whole genome shotgun (WGS) entry which is preliminary data.</text>
</comment>
<dbReference type="Proteomes" id="UP000579605">
    <property type="component" value="Unassembled WGS sequence"/>
</dbReference>
<name>A0A852ZGC5_9ACTN</name>
<accession>A0A852ZGC5</accession>
<organism evidence="1 2">
    <name type="scientific">Actinopolymorpha rutila</name>
    <dbReference type="NCBI Taxonomy" id="446787"/>
    <lineage>
        <taxon>Bacteria</taxon>
        <taxon>Bacillati</taxon>
        <taxon>Actinomycetota</taxon>
        <taxon>Actinomycetes</taxon>
        <taxon>Propionibacteriales</taxon>
        <taxon>Actinopolymorphaceae</taxon>
        <taxon>Actinopolymorpha</taxon>
    </lineage>
</organism>
<dbReference type="AlphaFoldDB" id="A0A852ZGC5"/>
<reference evidence="1 2" key="1">
    <citation type="submission" date="2020-07" db="EMBL/GenBank/DDBJ databases">
        <title>Sequencing the genomes of 1000 actinobacteria strains.</title>
        <authorList>
            <person name="Klenk H.-P."/>
        </authorList>
    </citation>
    <scope>NUCLEOTIDE SEQUENCE [LARGE SCALE GENOMIC DNA]</scope>
    <source>
        <strain evidence="1 2">DSM 18448</strain>
    </source>
</reference>
<evidence type="ECO:0000313" key="2">
    <source>
        <dbReference type="Proteomes" id="UP000579605"/>
    </source>
</evidence>
<sequence>MVANGSVTDEGADLLRRIAASGESFLVYALPRNAGKSTLTNAILAEAPADVPRREFLGTREEVAELSADEDRGYLVVAEMGHRGRPGYLAGDEVERAFELVAAGYRLVSSLHADSVAEVFDVLARNGISADAVAGVRYLVKVRGLGDLNDPSTRRVVEHINEVTGFGADGPAYSVLYEWAPQQTSHTTR</sequence>
<proteinExistence type="predicted"/>
<dbReference type="RefSeq" id="WP_179786544.1">
    <property type="nucleotide sequence ID" value="NZ_BAAARR010000022.1"/>
</dbReference>
<dbReference type="EMBL" id="JACBZH010000001">
    <property type="protein sequence ID" value="NYH88679.1"/>
    <property type="molecule type" value="Genomic_DNA"/>
</dbReference>
<dbReference type="InterPro" id="IPR027417">
    <property type="entry name" value="P-loop_NTPase"/>
</dbReference>
<keyword evidence="2" id="KW-1185">Reference proteome</keyword>